<evidence type="ECO:0000313" key="2">
    <source>
        <dbReference type="Proteomes" id="UP000696573"/>
    </source>
</evidence>
<sequence>MGPRTLSSSTEPQILCPAIRRFCVQQSADSVSNNPPSKNEASKAYAHYCGRKRLPQIHRTNMKLHSQNTYGHELDLLQAFRDTIAGLSLEAPRALMPPVIMQQLPMHYSIQGLLPPP</sequence>
<dbReference type="Proteomes" id="UP000696573">
    <property type="component" value="Unassembled WGS sequence"/>
</dbReference>
<dbReference type="AlphaFoldDB" id="A0A9N9V975"/>
<evidence type="ECO:0000313" key="1">
    <source>
        <dbReference type="EMBL" id="CAH0019287.1"/>
    </source>
</evidence>
<comment type="caution">
    <text evidence="1">The sequence shown here is derived from an EMBL/GenBank/DDBJ whole genome shotgun (WGS) entry which is preliminary data.</text>
</comment>
<dbReference type="OrthoDB" id="10538606at2759"/>
<name>A0A9N9V975_9HYPO</name>
<protein>
    <submittedName>
        <fullName evidence="1">Uncharacterized protein</fullName>
    </submittedName>
</protein>
<gene>
    <name evidence="1" type="ORF">CRHIZ90672A_00012439</name>
</gene>
<accession>A0A9N9V975</accession>
<keyword evidence="2" id="KW-1185">Reference proteome</keyword>
<reference evidence="1" key="1">
    <citation type="submission" date="2021-10" db="EMBL/GenBank/DDBJ databases">
        <authorList>
            <person name="Piombo E."/>
        </authorList>
    </citation>
    <scope>NUCLEOTIDE SEQUENCE</scope>
</reference>
<dbReference type="EMBL" id="CABFNQ020000553">
    <property type="protein sequence ID" value="CAH0019287.1"/>
    <property type="molecule type" value="Genomic_DNA"/>
</dbReference>
<proteinExistence type="predicted"/>
<organism evidence="1 2">
    <name type="scientific">Clonostachys rhizophaga</name>
    <dbReference type="NCBI Taxonomy" id="160324"/>
    <lineage>
        <taxon>Eukaryota</taxon>
        <taxon>Fungi</taxon>
        <taxon>Dikarya</taxon>
        <taxon>Ascomycota</taxon>
        <taxon>Pezizomycotina</taxon>
        <taxon>Sordariomycetes</taxon>
        <taxon>Hypocreomycetidae</taxon>
        <taxon>Hypocreales</taxon>
        <taxon>Bionectriaceae</taxon>
        <taxon>Clonostachys</taxon>
    </lineage>
</organism>